<gene>
    <name evidence="3" type="ORF">AB5J58_20275</name>
</gene>
<proteinExistence type="predicted"/>
<dbReference type="InterPro" id="IPR025110">
    <property type="entry name" value="AMP-bd_C"/>
</dbReference>
<dbReference type="InterPro" id="IPR042099">
    <property type="entry name" value="ANL_N_sf"/>
</dbReference>
<feature type="domain" description="AMP-dependent synthetase/ligase" evidence="1">
    <location>
        <begin position="41"/>
        <end position="430"/>
    </location>
</feature>
<dbReference type="EMBL" id="CP163431">
    <property type="protein sequence ID" value="XDQ02399.1"/>
    <property type="molecule type" value="Genomic_DNA"/>
</dbReference>
<name>A0AB39M8N3_9ACTN</name>
<dbReference type="NCBIfam" id="NF005714">
    <property type="entry name" value="PRK07529.1"/>
    <property type="match status" value="1"/>
</dbReference>
<dbReference type="InterPro" id="IPR050237">
    <property type="entry name" value="ATP-dep_AMP-bd_enzyme"/>
</dbReference>
<dbReference type="RefSeq" id="WP_369188539.1">
    <property type="nucleotide sequence ID" value="NZ_CP163431.1"/>
</dbReference>
<dbReference type="InterPro" id="IPR000873">
    <property type="entry name" value="AMP-dep_synth/lig_dom"/>
</dbReference>
<reference evidence="3" key="1">
    <citation type="submission" date="2024-07" db="EMBL/GenBank/DDBJ databases">
        <authorList>
            <person name="Yu S.T."/>
        </authorList>
    </citation>
    <scope>NUCLEOTIDE SEQUENCE</scope>
    <source>
        <strain evidence="3">R08</strain>
    </source>
</reference>
<protein>
    <submittedName>
        <fullName evidence="3">Acyl-CoA synthetase</fullName>
    </submittedName>
</protein>
<dbReference type="PANTHER" id="PTHR43767:SF1">
    <property type="entry name" value="NONRIBOSOMAL PEPTIDE SYNTHASE PES1 (EUROFUNG)-RELATED"/>
    <property type="match status" value="1"/>
</dbReference>
<dbReference type="PANTHER" id="PTHR43767">
    <property type="entry name" value="LONG-CHAIN-FATTY-ACID--COA LIGASE"/>
    <property type="match status" value="1"/>
</dbReference>
<dbReference type="AlphaFoldDB" id="A0AB39M8N3"/>
<dbReference type="GO" id="GO:0016878">
    <property type="term" value="F:acid-thiol ligase activity"/>
    <property type="evidence" value="ECO:0007669"/>
    <property type="project" value="UniProtKB-ARBA"/>
</dbReference>
<organism evidence="3">
    <name type="scientific">Streptomyces sp. R08</name>
    <dbReference type="NCBI Taxonomy" id="3238624"/>
    <lineage>
        <taxon>Bacteria</taxon>
        <taxon>Bacillati</taxon>
        <taxon>Actinomycetota</taxon>
        <taxon>Actinomycetes</taxon>
        <taxon>Kitasatosporales</taxon>
        <taxon>Streptomycetaceae</taxon>
        <taxon>Streptomyces</taxon>
    </lineage>
</organism>
<evidence type="ECO:0000259" key="1">
    <source>
        <dbReference type="Pfam" id="PF00501"/>
    </source>
</evidence>
<dbReference type="SUPFAM" id="SSF56801">
    <property type="entry name" value="Acetyl-CoA synthetase-like"/>
    <property type="match status" value="1"/>
</dbReference>
<evidence type="ECO:0000259" key="2">
    <source>
        <dbReference type="Pfam" id="PF13193"/>
    </source>
</evidence>
<evidence type="ECO:0000313" key="3">
    <source>
        <dbReference type="EMBL" id="XDQ02399.1"/>
    </source>
</evidence>
<sequence>MTTSSAPALWPDYATPDSLAAIEEVPLTARKLPTSTYAVLDRAAGLWPDQPAVTFLPRAEDWEEGHTRTFAELRTEVHRLVHLFRSHGIGRRESVGLLSPNTALLPTALLAAQTAAIAAPVNPHLPADHITRLLGLGRARILVAAGPELDPGTWRTALAVAAELKPIALYALRPTGATGTGPALENLGGTTVDYLDAAMATSPDERPRVEPNAHDLAALFHTGGTTGAPKLAAHTHGNEVVDAWSIAANSLLDERSVIFAGLPLFHVNALVVTLLAPLLRGQHVVWAGPLGYREPALYSHIWRIVERYRISAMSAVPTVYSVLAQVPVDADISSLRFAVVGASALPPTVRTAFTQHTGVEICEGYGLTEATCATARSFTGGHHRPGSVGQRMPYQQVKTALVDSKNNWLDLPPGTPGVLLIKGPTVFAGYVTGHGTDGLHLDSQETVRDGWLNTGDLARVDRDGFIHLIGRAKDLIIRGGHNIDPATIEDALLQHPHVTGASAVGRPDPHAGEVPIAYVTLSPDAPEALNRSGHLIEHARAHLQESAAVPKDVIVLDSLPVTAVGKPTKVPLRIRTVRQTVLDELAAAGLPSDPTDVDCRFDDARLTVTLPRPAAADAADRITAALGRYTFAWSFTEA</sequence>
<dbReference type="InterPro" id="IPR020845">
    <property type="entry name" value="AMP-binding_CS"/>
</dbReference>
<accession>A0AB39M8N3</accession>
<dbReference type="Gene3D" id="3.40.50.12780">
    <property type="entry name" value="N-terminal domain of ligase-like"/>
    <property type="match status" value="1"/>
</dbReference>
<dbReference type="InterPro" id="IPR045851">
    <property type="entry name" value="AMP-bd_C_sf"/>
</dbReference>
<dbReference type="Pfam" id="PF00501">
    <property type="entry name" value="AMP-binding"/>
    <property type="match status" value="1"/>
</dbReference>
<feature type="domain" description="AMP-binding enzyme C-terminal" evidence="2">
    <location>
        <begin position="488"/>
        <end position="566"/>
    </location>
</feature>
<dbReference type="Gene3D" id="3.30.300.30">
    <property type="match status" value="1"/>
</dbReference>
<dbReference type="PROSITE" id="PS00455">
    <property type="entry name" value="AMP_BINDING"/>
    <property type="match status" value="1"/>
</dbReference>
<dbReference type="Pfam" id="PF13193">
    <property type="entry name" value="AMP-binding_C"/>
    <property type="match status" value="1"/>
</dbReference>